<dbReference type="Pfam" id="PF23379">
    <property type="entry name" value="DUF7096"/>
    <property type="match status" value="1"/>
</dbReference>
<dbReference type="InterPro" id="IPR055520">
    <property type="entry name" value="DUF7094"/>
</dbReference>
<dbReference type="EMBL" id="CP045488">
    <property type="protein sequence ID" value="QFU82587.1"/>
    <property type="molecule type" value="Genomic_DNA"/>
</dbReference>
<dbReference type="InterPro" id="IPR056397">
    <property type="entry name" value="Fn3_arc"/>
</dbReference>
<proteinExistence type="predicted"/>
<feature type="domain" description="Fibronectin-III type-like" evidence="1">
    <location>
        <begin position="320"/>
        <end position="394"/>
    </location>
</feature>
<dbReference type="Proteomes" id="UP000326170">
    <property type="component" value="Chromosome"/>
</dbReference>
<accession>A0A5P9P3P4</accession>
<dbReference type="AlphaFoldDB" id="A0A5P9P3P4"/>
<keyword evidence="5" id="KW-1185">Reference proteome</keyword>
<feature type="domain" description="DUF7094" evidence="2">
    <location>
        <begin position="210"/>
        <end position="316"/>
    </location>
</feature>
<evidence type="ECO:0000259" key="3">
    <source>
        <dbReference type="Pfam" id="PF23379"/>
    </source>
</evidence>
<evidence type="ECO:0000313" key="5">
    <source>
        <dbReference type="Proteomes" id="UP000326170"/>
    </source>
</evidence>
<dbReference type="RefSeq" id="WP_152940739.1">
    <property type="nucleotide sequence ID" value="NZ_CP045488.1"/>
</dbReference>
<gene>
    <name evidence="4" type="ORF">GCU68_08665</name>
</gene>
<evidence type="ECO:0000259" key="2">
    <source>
        <dbReference type="Pfam" id="PF23375"/>
    </source>
</evidence>
<dbReference type="InterPro" id="IPR055522">
    <property type="entry name" value="DUF7096"/>
</dbReference>
<dbReference type="GeneID" id="42301113"/>
<dbReference type="Pfam" id="PF23374">
    <property type="entry name" value="Fn3_arc"/>
    <property type="match status" value="1"/>
</dbReference>
<reference evidence="4 5" key="1">
    <citation type="journal article" date="2007" name="Int. J. Syst. Evol. Microbiol.">
        <title>Natronorubrum sulfidifaciens sp. nov., an extremely haloalkaliphilic archaeon isolated from Aiding salt lake in Xin-Jiang, China.</title>
        <authorList>
            <person name="Cui H.L."/>
            <person name="Tohty D."/>
            <person name="Liu H.C."/>
            <person name="Liu S.J."/>
            <person name="Oren A."/>
            <person name="Zhou P.J."/>
        </authorList>
    </citation>
    <scope>NUCLEOTIDE SEQUENCE [LARGE SCALE GENOMIC DNA]</scope>
    <source>
        <strain evidence="4 5">7-3</strain>
    </source>
</reference>
<evidence type="ECO:0000313" key="4">
    <source>
        <dbReference type="EMBL" id="QFU82587.1"/>
    </source>
</evidence>
<organism evidence="4 5">
    <name type="scientific">Natronorubrum aibiense</name>
    <dbReference type="NCBI Taxonomy" id="348826"/>
    <lineage>
        <taxon>Archaea</taxon>
        <taxon>Methanobacteriati</taxon>
        <taxon>Methanobacteriota</taxon>
        <taxon>Stenosarchaea group</taxon>
        <taxon>Halobacteria</taxon>
        <taxon>Halobacteriales</taxon>
        <taxon>Natrialbaceae</taxon>
        <taxon>Natronorubrum</taxon>
    </lineage>
</organism>
<dbReference type="KEGG" id="nas:GCU68_08665"/>
<dbReference type="Pfam" id="PF23375">
    <property type="entry name" value="DUF7094"/>
    <property type="match status" value="1"/>
</dbReference>
<name>A0A5P9P3P4_9EURY</name>
<dbReference type="OrthoDB" id="201701at2157"/>
<feature type="domain" description="DUF7096" evidence="3">
    <location>
        <begin position="1"/>
        <end position="204"/>
    </location>
</feature>
<protein>
    <submittedName>
        <fullName evidence="4">Uncharacterized protein</fullName>
    </submittedName>
</protein>
<sequence length="399" mass="44177">MNSATPALLALLLVFSLVAIPVAAGPGDGMQAQLQTELQDQTVNDTAADETTARLELEGEIRSDTVSYGPDLGVVLTATDDELRTDYAQYTIVEHEFEDASQNKREVLVEDAYDRITDRSDELERRERDAVRDHAAGELSTTELLQILLRNHNEAAVLSDALGDLDDRTDRIPGYSLSVQDEQNRLEMHRTPVRTRLELAAHGSGDETDVVVQTYEDGYALSILDSEYVREATRFDNREAAWGSEFNDISDAYEYAGELYPWVFDNRQSAGAREHTTVNLYQIQAIHEQGELEAYLDGGTGNVHREVQVLSYTSLPTETETTWTDGERRLALNETPANGPAKLTVTGLESERPETTVTVDGYEVGELDSDGTIWFVPPAESYELTVTTENSSTTVTVGD</sequence>
<evidence type="ECO:0000259" key="1">
    <source>
        <dbReference type="Pfam" id="PF23374"/>
    </source>
</evidence>